<dbReference type="InterPro" id="IPR000525">
    <property type="entry name" value="Initiator_Rep_WH1"/>
</dbReference>
<feature type="domain" description="Initiator Rep protein WH1" evidence="2">
    <location>
        <begin position="6"/>
        <end position="152"/>
    </location>
</feature>
<reference evidence="4" key="1">
    <citation type="submission" date="2017-02" db="EMBL/GenBank/DDBJ databases">
        <authorList>
            <person name="Dridi B."/>
        </authorList>
    </citation>
    <scope>NUCLEOTIDE SEQUENCE [LARGE SCALE GENOMIC DNA]</scope>
    <source>
        <strain evidence="4">bH819</strain>
    </source>
</reference>
<protein>
    <submittedName>
        <fullName evidence="3">Plasmid replication initiation protein</fullName>
    </submittedName>
</protein>
<dbReference type="InterPro" id="IPR036388">
    <property type="entry name" value="WH-like_DNA-bd_sf"/>
</dbReference>
<sequence length="285" mass="33627">MANEVVKYQNDLNTATMRTWTEKEMNILFSVVAKIRETSNYETMFTFDQLKSLAQFKKNLTKKEFVDDLISVSKKLGTLNYLERTDDGMSANLFVLFQTFKIDGHDETLKVMVHPQFEYVFNKIGMEFTQFELDEFIKIQSTYAKSTYRLLKQYRTTGWWKVTLDDFRLLLDIPKSYRVSDIDKRILKPVLEQLGGSDDEAIFKNLKVTKNKKAGRGRGGILTGYTFTFEKENTGDWVKDKYKSKTHKKETLPDWADKNFKETELSYEEKEFFQQQLEALRNKKK</sequence>
<evidence type="ECO:0000256" key="1">
    <source>
        <dbReference type="ARBA" id="ARBA00038283"/>
    </source>
</evidence>
<dbReference type="AlphaFoldDB" id="A0A1X6WRP9"/>
<dbReference type="GO" id="GO:0003887">
    <property type="term" value="F:DNA-directed DNA polymerase activity"/>
    <property type="evidence" value="ECO:0007669"/>
    <property type="project" value="InterPro"/>
</dbReference>
<name>A0A1X6WRP9_9ENTE</name>
<evidence type="ECO:0000259" key="2">
    <source>
        <dbReference type="Pfam" id="PF01051"/>
    </source>
</evidence>
<evidence type="ECO:0000313" key="4">
    <source>
        <dbReference type="Proteomes" id="UP000195918"/>
    </source>
</evidence>
<dbReference type="Pfam" id="PF21205">
    <property type="entry name" value="Rep3_C"/>
    <property type="match status" value="1"/>
</dbReference>
<dbReference type="EMBL" id="FWFD01000017">
    <property type="protein sequence ID" value="SLM86960.1"/>
    <property type="molecule type" value="Genomic_DNA"/>
</dbReference>
<dbReference type="Proteomes" id="UP000195918">
    <property type="component" value="Unassembled WGS sequence"/>
</dbReference>
<keyword evidence="4" id="KW-1185">Reference proteome</keyword>
<gene>
    <name evidence="3" type="ORF">FM121_12760</name>
</gene>
<dbReference type="SUPFAM" id="SSF46785">
    <property type="entry name" value="Winged helix' DNA-binding domain"/>
    <property type="match status" value="1"/>
</dbReference>
<dbReference type="RefSeq" id="WP_179203877.1">
    <property type="nucleotide sequence ID" value="NZ_FWFD01000017.1"/>
</dbReference>
<proteinExistence type="inferred from homology"/>
<comment type="similarity">
    <text evidence="1">Belongs to the initiator RepB protein family.</text>
</comment>
<dbReference type="Gene3D" id="1.10.10.10">
    <property type="entry name" value="Winged helix-like DNA-binding domain superfamily/Winged helix DNA-binding domain"/>
    <property type="match status" value="2"/>
</dbReference>
<dbReference type="InterPro" id="IPR036390">
    <property type="entry name" value="WH_DNA-bd_sf"/>
</dbReference>
<organism evidence="3 4">
    <name type="scientific">Vagococcus fluvialis bH819</name>
    <dbReference type="NCBI Taxonomy" id="1255619"/>
    <lineage>
        <taxon>Bacteria</taxon>
        <taxon>Bacillati</taxon>
        <taxon>Bacillota</taxon>
        <taxon>Bacilli</taxon>
        <taxon>Lactobacillales</taxon>
        <taxon>Enterococcaceae</taxon>
        <taxon>Vagococcus</taxon>
    </lineage>
</organism>
<evidence type="ECO:0000313" key="3">
    <source>
        <dbReference type="EMBL" id="SLM86960.1"/>
    </source>
</evidence>
<dbReference type="GO" id="GO:0006270">
    <property type="term" value="P:DNA replication initiation"/>
    <property type="evidence" value="ECO:0007669"/>
    <property type="project" value="InterPro"/>
</dbReference>
<accession>A0A1X6WRP9</accession>
<dbReference type="Pfam" id="PF01051">
    <property type="entry name" value="Rep3_N"/>
    <property type="match status" value="1"/>
</dbReference>